<organism evidence="2 3">
    <name type="scientific">Laodelphax striatellus</name>
    <name type="common">Small brown planthopper</name>
    <name type="synonym">Delphax striatella</name>
    <dbReference type="NCBI Taxonomy" id="195883"/>
    <lineage>
        <taxon>Eukaryota</taxon>
        <taxon>Metazoa</taxon>
        <taxon>Ecdysozoa</taxon>
        <taxon>Arthropoda</taxon>
        <taxon>Hexapoda</taxon>
        <taxon>Insecta</taxon>
        <taxon>Pterygota</taxon>
        <taxon>Neoptera</taxon>
        <taxon>Paraneoptera</taxon>
        <taxon>Hemiptera</taxon>
        <taxon>Auchenorrhyncha</taxon>
        <taxon>Fulgoroidea</taxon>
        <taxon>Delphacidae</taxon>
        <taxon>Criomorphinae</taxon>
        <taxon>Laodelphax</taxon>
    </lineage>
</organism>
<feature type="region of interest" description="Disordered" evidence="1">
    <location>
        <begin position="43"/>
        <end position="81"/>
    </location>
</feature>
<protein>
    <submittedName>
        <fullName evidence="2">Uncharacterized protein</fullName>
    </submittedName>
</protein>
<dbReference type="Proteomes" id="UP000291343">
    <property type="component" value="Unassembled WGS sequence"/>
</dbReference>
<name>A0A482XSA3_LAOST</name>
<gene>
    <name evidence="2" type="ORF">LSTR_LSTR015988</name>
</gene>
<dbReference type="AlphaFoldDB" id="A0A482XSA3"/>
<evidence type="ECO:0000256" key="1">
    <source>
        <dbReference type="SAM" id="MobiDB-lite"/>
    </source>
</evidence>
<comment type="caution">
    <text evidence="2">The sequence shown here is derived from an EMBL/GenBank/DDBJ whole genome shotgun (WGS) entry which is preliminary data.</text>
</comment>
<evidence type="ECO:0000313" key="2">
    <source>
        <dbReference type="EMBL" id="RZF48348.1"/>
    </source>
</evidence>
<evidence type="ECO:0000313" key="3">
    <source>
        <dbReference type="Proteomes" id="UP000291343"/>
    </source>
</evidence>
<sequence length="124" mass="14281">MRRGMRLRRFRRRIDFSGGESRGARVRSDRMGCGRGLIHVPRRRKGATRHDTTGGSSSLAGKLRQAHHRPPQNLPLPLYHFSPPPTTIDRLDPNSKIRLHISFNLFDELVQSTFEITVELKFLL</sequence>
<dbReference type="InParanoid" id="A0A482XSA3"/>
<accession>A0A482XSA3</accession>
<reference evidence="2 3" key="1">
    <citation type="journal article" date="2017" name="Gigascience">
        <title>Genome sequence of the small brown planthopper, Laodelphax striatellus.</title>
        <authorList>
            <person name="Zhu J."/>
            <person name="Jiang F."/>
            <person name="Wang X."/>
            <person name="Yang P."/>
            <person name="Bao Y."/>
            <person name="Zhao W."/>
            <person name="Wang W."/>
            <person name="Lu H."/>
            <person name="Wang Q."/>
            <person name="Cui N."/>
            <person name="Li J."/>
            <person name="Chen X."/>
            <person name="Luo L."/>
            <person name="Yu J."/>
            <person name="Kang L."/>
            <person name="Cui F."/>
        </authorList>
    </citation>
    <scope>NUCLEOTIDE SEQUENCE [LARGE SCALE GENOMIC DNA]</scope>
    <source>
        <strain evidence="2">Lst14</strain>
    </source>
</reference>
<proteinExistence type="predicted"/>
<dbReference type="EMBL" id="QKKF02002523">
    <property type="protein sequence ID" value="RZF48348.1"/>
    <property type="molecule type" value="Genomic_DNA"/>
</dbReference>
<keyword evidence="3" id="KW-1185">Reference proteome</keyword>